<dbReference type="EMBL" id="BAAANO010000035">
    <property type="protein sequence ID" value="GAA2014379.1"/>
    <property type="molecule type" value="Genomic_DNA"/>
</dbReference>
<comment type="subunit">
    <text evidence="7">The Tat system comprises two distinct complexes: a TatABC complex, containing multiple copies of TatA, TatB and TatC subunits, and a separate TatA complex, containing only TatA subunits. Substrates initially bind to the TatABC complex, which probably triggers association of the separate TatA complex to form the active translocon.</text>
</comment>
<feature type="region of interest" description="Disordered" evidence="8">
    <location>
        <begin position="1"/>
        <end position="22"/>
    </location>
</feature>
<gene>
    <name evidence="7 9" type="primary">tatC</name>
    <name evidence="9" type="ORF">GCM10009755_27630</name>
</gene>
<evidence type="ECO:0000256" key="3">
    <source>
        <dbReference type="ARBA" id="ARBA00022927"/>
    </source>
</evidence>
<evidence type="ECO:0000313" key="9">
    <source>
        <dbReference type="EMBL" id="GAA2014379.1"/>
    </source>
</evidence>
<keyword evidence="7" id="KW-1003">Cell membrane</keyword>
<evidence type="ECO:0000256" key="5">
    <source>
        <dbReference type="ARBA" id="ARBA00023010"/>
    </source>
</evidence>
<keyword evidence="10" id="KW-1185">Reference proteome</keyword>
<feature type="transmembrane region" description="Helical" evidence="7">
    <location>
        <begin position="210"/>
        <end position="227"/>
    </location>
</feature>
<feature type="transmembrane region" description="Helical" evidence="7">
    <location>
        <begin position="171"/>
        <end position="198"/>
    </location>
</feature>
<sequence>MVAPPSPMKKNQKRTRNPDKRMPLTGHLLELRNRAIVAAVALVLGGVVGWFLYDPVLALLQAPIESISLEEGRTAEVNFASVASPFDMKLKVSLFIGVLVSSPVWLWQVWAFIVPGLTKQERKYAVGFMFAAIPLFLGGAALAWFALPNAVTALTSFTPEGSTNIIPAQDYLSFVMIIIVTFGIAFVLPVLLVALNMLGILSADMIRKSWRWIIVLIFVFAAIASPAPDALSMFFLVIPMALLFLLAWVLCFLGDRRRKKRMIAEGTWVDPADLEDD</sequence>
<evidence type="ECO:0000256" key="6">
    <source>
        <dbReference type="ARBA" id="ARBA00023136"/>
    </source>
</evidence>
<dbReference type="PANTHER" id="PTHR30371">
    <property type="entry name" value="SEC-INDEPENDENT PROTEIN TRANSLOCASE PROTEIN TATC"/>
    <property type="match status" value="1"/>
</dbReference>
<dbReference type="HAMAP" id="MF_00902">
    <property type="entry name" value="TatC"/>
    <property type="match status" value="1"/>
</dbReference>
<dbReference type="Proteomes" id="UP001500755">
    <property type="component" value="Unassembled WGS sequence"/>
</dbReference>
<accession>A0ABP5F2P0</accession>
<evidence type="ECO:0000256" key="4">
    <source>
        <dbReference type="ARBA" id="ARBA00022989"/>
    </source>
</evidence>
<organism evidence="9 10">
    <name type="scientific">Brevibacterium samyangense</name>
    <dbReference type="NCBI Taxonomy" id="366888"/>
    <lineage>
        <taxon>Bacteria</taxon>
        <taxon>Bacillati</taxon>
        <taxon>Actinomycetota</taxon>
        <taxon>Actinomycetes</taxon>
        <taxon>Micrococcales</taxon>
        <taxon>Brevibacteriaceae</taxon>
        <taxon>Brevibacterium</taxon>
    </lineage>
</organism>
<evidence type="ECO:0000313" key="10">
    <source>
        <dbReference type="Proteomes" id="UP001500755"/>
    </source>
</evidence>
<evidence type="ECO:0000256" key="7">
    <source>
        <dbReference type="HAMAP-Rule" id="MF_00902"/>
    </source>
</evidence>
<evidence type="ECO:0000256" key="8">
    <source>
        <dbReference type="SAM" id="MobiDB-lite"/>
    </source>
</evidence>
<name>A0ABP5F2P0_9MICO</name>
<comment type="function">
    <text evidence="7">Part of the twin-arginine translocation (Tat) system that transports large folded proteins containing a characteristic twin-arginine motif in their signal peptide across membranes. Together with TatB, TatC is part of a receptor directly interacting with Tat signal peptides.</text>
</comment>
<keyword evidence="4 7" id="KW-1133">Transmembrane helix</keyword>
<dbReference type="PANTHER" id="PTHR30371:SF0">
    <property type="entry name" value="SEC-INDEPENDENT PROTEIN TRANSLOCASE PROTEIN TATC, CHLOROPLASTIC-RELATED"/>
    <property type="match status" value="1"/>
</dbReference>
<protein>
    <recommendedName>
        <fullName evidence="7">Sec-independent protein translocase protein TatC</fullName>
    </recommendedName>
</protein>
<comment type="subcellular location">
    <subcellularLocation>
        <location evidence="7">Cell membrane</location>
        <topology evidence="7">Multi-pass membrane protein</topology>
    </subcellularLocation>
    <subcellularLocation>
        <location evidence="1">Membrane</location>
        <topology evidence="1">Multi-pass membrane protein</topology>
    </subcellularLocation>
</comment>
<keyword evidence="3 7" id="KW-0653">Protein transport</keyword>
<feature type="transmembrane region" description="Helical" evidence="7">
    <location>
        <begin position="233"/>
        <end position="253"/>
    </location>
</feature>
<evidence type="ECO:0000256" key="1">
    <source>
        <dbReference type="ARBA" id="ARBA00004141"/>
    </source>
</evidence>
<keyword evidence="6 7" id="KW-0472">Membrane</keyword>
<comment type="similarity">
    <text evidence="7">Belongs to the TatC family.</text>
</comment>
<keyword evidence="7" id="KW-0813">Transport</keyword>
<dbReference type="PRINTS" id="PR01840">
    <property type="entry name" value="TATCFAMILY"/>
</dbReference>
<comment type="caution">
    <text evidence="9">The sequence shown here is derived from an EMBL/GenBank/DDBJ whole genome shotgun (WGS) entry which is preliminary data.</text>
</comment>
<proteinExistence type="inferred from homology"/>
<keyword evidence="2 7" id="KW-0812">Transmembrane</keyword>
<evidence type="ECO:0000256" key="2">
    <source>
        <dbReference type="ARBA" id="ARBA00022692"/>
    </source>
</evidence>
<feature type="transmembrane region" description="Helical" evidence="7">
    <location>
        <begin position="35"/>
        <end position="53"/>
    </location>
</feature>
<dbReference type="Pfam" id="PF00902">
    <property type="entry name" value="TatC"/>
    <property type="match status" value="1"/>
</dbReference>
<feature type="transmembrane region" description="Helical" evidence="7">
    <location>
        <begin position="125"/>
        <end position="147"/>
    </location>
</feature>
<dbReference type="NCBIfam" id="TIGR00945">
    <property type="entry name" value="tatC"/>
    <property type="match status" value="1"/>
</dbReference>
<keyword evidence="5 7" id="KW-0811">Translocation</keyword>
<dbReference type="InterPro" id="IPR002033">
    <property type="entry name" value="TatC"/>
</dbReference>
<feature type="transmembrane region" description="Helical" evidence="7">
    <location>
        <begin position="92"/>
        <end position="113"/>
    </location>
</feature>
<reference evidence="10" key="1">
    <citation type="journal article" date="2019" name="Int. J. Syst. Evol. Microbiol.">
        <title>The Global Catalogue of Microorganisms (GCM) 10K type strain sequencing project: providing services to taxonomists for standard genome sequencing and annotation.</title>
        <authorList>
            <consortium name="The Broad Institute Genomics Platform"/>
            <consortium name="The Broad Institute Genome Sequencing Center for Infectious Disease"/>
            <person name="Wu L."/>
            <person name="Ma J."/>
        </authorList>
    </citation>
    <scope>NUCLEOTIDE SEQUENCE [LARGE SCALE GENOMIC DNA]</scope>
    <source>
        <strain evidence="10">JCM 14546</strain>
    </source>
</reference>